<proteinExistence type="predicted"/>
<evidence type="ECO:0000313" key="2">
    <source>
        <dbReference type="EMBL" id="CAH2246419.1"/>
    </source>
</evidence>
<organism evidence="2 3">
    <name type="scientific">Pelobates cultripes</name>
    <name type="common">Western spadefoot toad</name>
    <dbReference type="NCBI Taxonomy" id="61616"/>
    <lineage>
        <taxon>Eukaryota</taxon>
        <taxon>Metazoa</taxon>
        <taxon>Chordata</taxon>
        <taxon>Craniata</taxon>
        <taxon>Vertebrata</taxon>
        <taxon>Euteleostomi</taxon>
        <taxon>Amphibia</taxon>
        <taxon>Batrachia</taxon>
        <taxon>Anura</taxon>
        <taxon>Pelobatoidea</taxon>
        <taxon>Pelobatidae</taxon>
        <taxon>Pelobates</taxon>
    </lineage>
</organism>
<keyword evidence="3" id="KW-1185">Reference proteome</keyword>
<name>A0AAD1RAI6_PELCU</name>
<dbReference type="Proteomes" id="UP001295444">
    <property type="component" value="Chromosome 02"/>
</dbReference>
<evidence type="ECO:0000256" key="1">
    <source>
        <dbReference type="SAM" id="MobiDB-lite"/>
    </source>
</evidence>
<evidence type="ECO:0000313" key="3">
    <source>
        <dbReference type="Proteomes" id="UP001295444"/>
    </source>
</evidence>
<dbReference type="AlphaFoldDB" id="A0AAD1RAI6"/>
<accession>A0AAD1RAI6</accession>
<protein>
    <submittedName>
        <fullName evidence="2">Uncharacterized protein</fullName>
    </submittedName>
</protein>
<gene>
    <name evidence="2" type="ORF">PECUL_23A021859</name>
</gene>
<reference evidence="2" key="1">
    <citation type="submission" date="2022-03" db="EMBL/GenBank/DDBJ databases">
        <authorList>
            <person name="Alioto T."/>
            <person name="Alioto T."/>
            <person name="Gomez Garrido J."/>
        </authorList>
    </citation>
    <scope>NUCLEOTIDE SEQUENCE</scope>
</reference>
<sequence>MESVSPTPSLRAPHHVFHCPDLGVHGLQGEDLLLILLIQLAHCGPIHCSAKHMAPQGQHSLTAWAKPWATLIQAFGMATTQRSSHSTITAFSLRGVPGHGVHRCTLSSHPAYPGRPSQKDRELQFPAFSMGP</sequence>
<dbReference type="EMBL" id="OW240913">
    <property type="protein sequence ID" value="CAH2246419.1"/>
    <property type="molecule type" value="Genomic_DNA"/>
</dbReference>
<feature type="region of interest" description="Disordered" evidence="1">
    <location>
        <begin position="108"/>
        <end position="132"/>
    </location>
</feature>